<dbReference type="Pfam" id="PF01614">
    <property type="entry name" value="IclR_C"/>
    <property type="match status" value="1"/>
</dbReference>
<dbReference type="SMART" id="SM00346">
    <property type="entry name" value="HTH_ICLR"/>
    <property type="match status" value="1"/>
</dbReference>
<dbReference type="PROSITE" id="PS51077">
    <property type="entry name" value="HTH_ICLR"/>
    <property type="match status" value="1"/>
</dbReference>
<keyword evidence="3" id="KW-0804">Transcription</keyword>
<dbReference type="InterPro" id="IPR005471">
    <property type="entry name" value="Tscrpt_reg_IclR_N"/>
</dbReference>
<evidence type="ECO:0000313" key="6">
    <source>
        <dbReference type="EMBL" id="GGG43940.1"/>
    </source>
</evidence>
<evidence type="ECO:0000259" key="4">
    <source>
        <dbReference type="PROSITE" id="PS51077"/>
    </source>
</evidence>
<dbReference type="PROSITE" id="PS51078">
    <property type="entry name" value="ICLR_ED"/>
    <property type="match status" value="1"/>
</dbReference>
<dbReference type="GO" id="GO:0003677">
    <property type="term" value="F:DNA binding"/>
    <property type="evidence" value="ECO:0007669"/>
    <property type="project" value="UniProtKB-KW"/>
</dbReference>
<comment type="caution">
    <text evidence="6">The sequence shown here is derived from an EMBL/GenBank/DDBJ whole genome shotgun (WGS) entry which is preliminary data.</text>
</comment>
<dbReference type="SUPFAM" id="SSF46785">
    <property type="entry name" value="Winged helix' DNA-binding domain"/>
    <property type="match status" value="1"/>
</dbReference>
<reference evidence="6" key="2">
    <citation type="submission" date="2020-09" db="EMBL/GenBank/DDBJ databases">
        <authorList>
            <person name="Sun Q."/>
            <person name="Zhou Y."/>
        </authorList>
    </citation>
    <scope>NUCLEOTIDE SEQUENCE</scope>
    <source>
        <strain evidence="6">CGMCC 1.12187</strain>
    </source>
</reference>
<dbReference type="GO" id="GO:0045892">
    <property type="term" value="P:negative regulation of DNA-templated transcription"/>
    <property type="evidence" value="ECO:0007669"/>
    <property type="project" value="TreeGrafter"/>
</dbReference>
<dbReference type="PANTHER" id="PTHR30136">
    <property type="entry name" value="HELIX-TURN-HELIX TRANSCRIPTIONAL REGULATOR, ICLR FAMILY"/>
    <property type="match status" value="1"/>
</dbReference>
<organism evidence="6 7">
    <name type="scientific">Kocuria dechangensis</name>
    <dbReference type="NCBI Taxonomy" id="1176249"/>
    <lineage>
        <taxon>Bacteria</taxon>
        <taxon>Bacillati</taxon>
        <taxon>Actinomycetota</taxon>
        <taxon>Actinomycetes</taxon>
        <taxon>Micrococcales</taxon>
        <taxon>Micrococcaceae</taxon>
        <taxon>Kocuria</taxon>
    </lineage>
</organism>
<dbReference type="GO" id="GO:0003700">
    <property type="term" value="F:DNA-binding transcription factor activity"/>
    <property type="evidence" value="ECO:0007669"/>
    <property type="project" value="TreeGrafter"/>
</dbReference>
<evidence type="ECO:0000259" key="5">
    <source>
        <dbReference type="PROSITE" id="PS51078"/>
    </source>
</evidence>
<dbReference type="EMBL" id="BMEQ01000001">
    <property type="protein sequence ID" value="GGG43940.1"/>
    <property type="molecule type" value="Genomic_DNA"/>
</dbReference>
<keyword evidence="1" id="KW-0805">Transcription regulation</keyword>
<dbReference type="InterPro" id="IPR050707">
    <property type="entry name" value="HTH_MetabolicPath_Reg"/>
</dbReference>
<feature type="domain" description="HTH iclR-type" evidence="4">
    <location>
        <begin position="14"/>
        <end position="74"/>
    </location>
</feature>
<feature type="domain" description="IclR-ED" evidence="5">
    <location>
        <begin position="72"/>
        <end position="259"/>
    </location>
</feature>
<evidence type="ECO:0000256" key="3">
    <source>
        <dbReference type="ARBA" id="ARBA00023163"/>
    </source>
</evidence>
<evidence type="ECO:0000313" key="7">
    <source>
        <dbReference type="Proteomes" id="UP000638848"/>
    </source>
</evidence>
<dbReference type="InterPro" id="IPR029016">
    <property type="entry name" value="GAF-like_dom_sf"/>
</dbReference>
<dbReference type="InterPro" id="IPR036390">
    <property type="entry name" value="WH_DNA-bd_sf"/>
</dbReference>
<sequence>MQNQDLERKPAYSLQSVDNVLRLLQMLRDSGGVRLKDVAQELGVAPSTAHRLLSMLVYRGFAVQDDSRRYLAGPGLGVSVPETGSHSRLRALVQPYLELLSERTHETTNLMVRVGTTVRFLSSVEGAGLLKVGDRRGAVLPAAATSAGKILLSYLSEEDLVRLYRTSSARTVGEYLDEADFRSFVRSLAMIRSVGLAFNREEAERGVSAVACAVRDPQGRALAALSVSVPAQRGAVIEDPSVVRALREVCREIEGEIAAELESGEPRRDGR</sequence>
<dbReference type="RefSeq" id="WP_229741483.1">
    <property type="nucleotide sequence ID" value="NZ_BMEQ01000001.1"/>
</dbReference>
<reference evidence="6" key="1">
    <citation type="journal article" date="2014" name="Int. J. Syst. Evol. Microbiol.">
        <title>Complete genome sequence of Corynebacterium casei LMG S-19264T (=DSM 44701T), isolated from a smear-ripened cheese.</title>
        <authorList>
            <consortium name="US DOE Joint Genome Institute (JGI-PGF)"/>
            <person name="Walter F."/>
            <person name="Albersmeier A."/>
            <person name="Kalinowski J."/>
            <person name="Ruckert C."/>
        </authorList>
    </citation>
    <scope>NUCLEOTIDE SEQUENCE</scope>
    <source>
        <strain evidence="6">CGMCC 1.12187</strain>
    </source>
</reference>
<keyword evidence="2" id="KW-0238">DNA-binding</keyword>
<evidence type="ECO:0000256" key="2">
    <source>
        <dbReference type="ARBA" id="ARBA00023125"/>
    </source>
</evidence>
<dbReference type="SUPFAM" id="SSF55781">
    <property type="entry name" value="GAF domain-like"/>
    <property type="match status" value="1"/>
</dbReference>
<dbReference type="Gene3D" id="3.30.450.40">
    <property type="match status" value="1"/>
</dbReference>
<dbReference type="Pfam" id="PF09339">
    <property type="entry name" value="HTH_IclR"/>
    <property type="match status" value="1"/>
</dbReference>
<dbReference type="Proteomes" id="UP000638848">
    <property type="component" value="Unassembled WGS sequence"/>
</dbReference>
<gene>
    <name evidence="6" type="ORF">GCM10011374_02860</name>
</gene>
<dbReference type="Gene3D" id="1.10.10.10">
    <property type="entry name" value="Winged helix-like DNA-binding domain superfamily/Winged helix DNA-binding domain"/>
    <property type="match status" value="1"/>
</dbReference>
<accession>A0A917GG00</accession>
<evidence type="ECO:0000256" key="1">
    <source>
        <dbReference type="ARBA" id="ARBA00023015"/>
    </source>
</evidence>
<proteinExistence type="predicted"/>
<dbReference type="InterPro" id="IPR036388">
    <property type="entry name" value="WH-like_DNA-bd_sf"/>
</dbReference>
<name>A0A917GG00_9MICC</name>
<dbReference type="PANTHER" id="PTHR30136:SF24">
    <property type="entry name" value="HTH-TYPE TRANSCRIPTIONAL REPRESSOR ALLR"/>
    <property type="match status" value="1"/>
</dbReference>
<keyword evidence="7" id="KW-1185">Reference proteome</keyword>
<dbReference type="InterPro" id="IPR014757">
    <property type="entry name" value="Tscrpt_reg_IclR_C"/>
</dbReference>
<protein>
    <recommendedName>
        <fullName evidence="8">IclR family transcriptional regulator</fullName>
    </recommendedName>
</protein>
<evidence type="ECO:0008006" key="8">
    <source>
        <dbReference type="Google" id="ProtNLM"/>
    </source>
</evidence>
<dbReference type="AlphaFoldDB" id="A0A917GG00"/>